<keyword evidence="2" id="KW-1185">Reference proteome</keyword>
<accession>A0A8X6P1R9</accession>
<name>A0A8X6P1R9_NEPPI</name>
<dbReference type="EMBL" id="BMAW01063946">
    <property type="protein sequence ID" value="GFT42600.1"/>
    <property type="molecule type" value="Genomic_DNA"/>
</dbReference>
<dbReference type="InterPro" id="IPR051320">
    <property type="entry name" value="Viral_Replic_Matur_Polypro"/>
</dbReference>
<evidence type="ECO:0000313" key="1">
    <source>
        <dbReference type="EMBL" id="GFT42600.1"/>
    </source>
</evidence>
<protein>
    <submittedName>
        <fullName evidence="1">Retrovirus-related Pol polyprotein from transposon 17.6</fullName>
    </submittedName>
</protein>
<proteinExistence type="predicted"/>
<organism evidence="1 2">
    <name type="scientific">Nephila pilipes</name>
    <name type="common">Giant wood spider</name>
    <name type="synonym">Nephila maculata</name>
    <dbReference type="NCBI Taxonomy" id="299642"/>
    <lineage>
        <taxon>Eukaryota</taxon>
        <taxon>Metazoa</taxon>
        <taxon>Ecdysozoa</taxon>
        <taxon>Arthropoda</taxon>
        <taxon>Chelicerata</taxon>
        <taxon>Arachnida</taxon>
        <taxon>Araneae</taxon>
        <taxon>Araneomorphae</taxon>
        <taxon>Entelegynae</taxon>
        <taxon>Araneoidea</taxon>
        <taxon>Nephilidae</taxon>
        <taxon>Nephila</taxon>
    </lineage>
</organism>
<comment type="caution">
    <text evidence="1">The sequence shown here is derived from an EMBL/GenBank/DDBJ whole genome shotgun (WGS) entry which is preliminary data.</text>
</comment>
<dbReference type="InterPro" id="IPR043128">
    <property type="entry name" value="Rev_trsase/Diguanyl_cyclase"/>
</dbReference>
<dbReference type="AlphaFoldDB" id="A0A8X6P1R9"/>
<dbReference type="PANTHER" id="PTHR33064">
    <property type="entry name" value="POL PROTEIN"/>
    <property type="match status" value="1"/>
</dbReference>
<dbReference type="OrthoDB" id="6434966at2759"/>
<dbReference type="SUPFAM" id="SSF56672">
    <property type="entry name" value="DNA/RNA polymerases"/>
    <property type="match status" value="1"/>
</dbReference>
<gene>
    <name evidence="1" type="primary">pol_2</name>
    <name evidence="1" type="ORF">NPIL_683711</name>
</gene>
<dbReference type="Proteomes" id="UP000887013">
    <property type="component" value="Unassembled WGS sequence"/>
</dbReference>
<dbReference type="GO" id="GO:0071897">
    <property type="term" value="P:DNA biosynthetic process"/>
    <property type="evidence" value="ECO:0007669"/>
    <property type="project" value="UniProtKB-ARBA"/>
</dbReference>
<evidence type="ECO:0000313" key="2">
    <source>
        <dbReference type="Proteomes" id="UP000887013"/>
    </source>
</evidence>
<dbReference type="Gene3D" id="3.30.70.270">
    <property type="match status" value="2"/>
</dbReference>
<reference evidence="1" key="1">
    <citation type="submission" date="2020-08" db="EMBL/GenBank/DDBJ databases">
        <title>Multicomponent nature underlies the extraordinary mechanical properties of spider dragline silk.</title>
        <authorList>
            <person name="Kono N."/>
            <person name="Nakamura H."/>
            <person name="Mori M."/>
            <person name="Yoshida Y."/>
            <person name="Ohtoshi R."/>
            <person name="Malay A.D."/>
            <person name="Moran D.A.P."/>
            <person name="Tomita M."/>
            <person name="Numata K."/>
            <person name="Arakawa K."/>
        </authorList>
    </citation>
    <scope>NUCLEOTIDE SEQUENCE</scope>
</reference>
<sequence>MQVTKRLCIILVTFIMFWSPMQVATLYSKVWLSGTQEGENEDQHFLHLKQVFQRFEEYKVVLNASKSVLGETSVKFLGYIVTAEGISPIPGKVAAITNFPKPENVKDLRRFLATCNFYRRFIPQVARTQTVLNNYLKEVKRNDLKLILWSDDSTAAFEKGKKDMAEASLEQS</sequence>
<dbReference type="PANTHER" id="PTHR33064:SF37">
    <property type="entry name" value="RIBONUCLEASE H"/>
    <property type="match status" value="1"/>
</dbReference>
<dbReference type="InterPro" id="IPR043502">
    <property type="entry name" value="DNA/RNA_pol_sf"/>
</dbReference>